<dbReference type="PANTHER" id="PTHR13547:SF1">
    <property type="entry name" value="MITOCHONDRIAL RIBONUCLEASE P CATALYTIC SUBUNIT"/>
    <property type="match status" value="1"/>
</dbReference>
<dbReference type="OrthoDB" id="46913at2759"/>
<reference evidence="1 2" key="3">
    <citation type="journal article" date="2016" name="Sci. Rep.">
        <title>Genome-wide diversity and gene expression profiling of Babesia microti isolates identify polymorphic genes that mediate host-pathogen interactions.</title>
        <authorList>
            <person name="Silva J.C."/>
            <person name="Cornillot E."/>
            <person name="McCracken C."/>
            <person name="Usmani-Brown S."/>
            <person name="Dwivedi A."/>
            <person name="Ifeonu O.O."/>
            <person name="Crabtree J."/>
            <person name="Gotia H.T."/>
            <person name="Virji A.Z."/>
            <person name="Reynes C."/>
            <person name="Colinge J."/>
            <person name="Kumar V."/>
            <person name="Lawres L."/>
            <person name="Pazzi J.E."/>
            <person name="Pablo J.V."/>
            <person name="Hung C."/>
            <person name="Brancato J."/>
            <person name="Kumari P."/>
            <person name="Orvis J."/>
            <person name="Tretina K."/>
            <person name="Chibucos M."/>
            <person name="Ott S."/>
            <person name="Sadzewicz L."/>
            <person name="Sengamalay N."/>
            <person name="Shetty A.C."/>
            <person name="Su Q."/>
            <person name="Tallon L."/>
            <person name="Fraser C.M."/>
            <person name="Frutos R."/>
            <person name="Molina D.M."/>
            <person name="Krause P.J."/>
            <person name="Ben Mamoun C."/>
        </authorList>
    </citation>
    <scope>NUCLEOTIDE SEQUENCE [LARGE SCALE GENOMIC DNA]</scope>
    <source>
        <strain evidence="1 2">RI</strain>
    </source>
</reference>
<accession>A0A0K3ATQ6</accession>
<dbReference type="GO" id="GO:0001682">
    <property type="term" value="P:tRNA 5'-leader removal"/>
    <property type="evidence" value="ECO:0007669"/>
    <property type="project" value="TreeGrafter"/>
</dbReference>
<name>A0A0K3ATQ6_BABMR</name>
<dbReference type="RefSeq" id="XP_012648937.1">
    <property type="nucleotide sequence ID" value="XM_012793483.1"/>
</dbReference>
<evidence type="ECO:0000313" key="1">
    <source>
        <dbReference type="EMBL" id="CTQ40926.1"/>
    </source>
</evidence>
<dbReference type="Gene3D" id="1.25.40.10">
    <property type="entry name" value="Tetratricopeptide repeat domain"/>
    <property type="match status" value="1"/>
</dbReference>
<reference evidence="1 2" key="1">
    <citation type="journal article" date="2012" name="Nucleic Acids Res.">
        <title>Sequencing of the smallest Apicomplexan genome from the human pathogen Babesia microti.</title>
        <authorList>
            <person name="Cornillot E."/>
            <person name="Hadj-Kaddour K."/>
            <person name="Dassouli A."/>
            <person name="Noel B."/>
            <person name="Ranwez V."/>
            <person name="Vacherie B."/>
            <person name="Augagneur Y."/>
            <person name="Bres V."/>
            <person name="Duclos A."/>
            <person name="Randazzo S."/>
            <person name="Carcy B."/>
            <person name="Debierre-Grockiego F."/>
            <person name="Delbecq S."/>
            <person name="Moubri-Menage K."/>
            <person name="Shams-Eldin H."/>
            <person name="Usmani-Brown S."/>
            <person name="Bringaud F."/>
            <person name="Wincker P."/>
            <person name="Vivares C.P."/>
            <person name="Schwarz R.T."/>
            <person name="Schetters T.P."/>
            <person name="Krause P.J."/>
            <person name="Gorenflot A."/>
            <person name="Berry V."/>
            <person name="Barbe V."/>
            <person name="Ben Mamoun C."/>
        </authorList>
    </citation>
    <scope>NUCLEOTIDE SEQUENCE [LARGE SCALE GENOMIC DNA]</scope>
    <source>
        <strain evidence="1 2">RI</strain>
    </source>
</reference>
<dbReference type="InterPro" id="IPR011990">
    <property type="entry name" value="TPR-like_helical_dom_sf"/>
</dbReference>
<dbReference type="GeneID" id="24424962"/>
<organism evidence="1 2">
    <name type="scientific">Babesia microti (strain RI)</name>
    <dbReference type="NCBI Taxonomy" id="1133968"/>
    <lineage>
        <taxon>Eukaryota</taxon>
        <taxon>Sar</taxon>
        <taxon>Alveolata</taxon>
        <taxon>Apicomplexa</taxon>
        <taxon>Aconoidasida</taxon>
        <taxon>Piroplasmida</taxon>
        <taxon>Babesiidae</taxon>
        <taxon>Babesia</taxon>
    </lineage>
</organism>
<dbReference type="GO" id="GO:0004526">
    <property type="term" value="F:ribonuclease P activity"/>
    <property type="evidence" value="ECO:0007669"/>
    <property type="project" value="TreeGrafter"/>
</dbReference>
<dbReference type="KEGG" id="bmic:BMR1_03g01635"/>
<dbReference type="VEuPathDB" id="PiroplasmaDB:BMR1_03g01635"/>
<protein>
    <submittedName>
        <fullName evidence="1">Uncharacterized protein</fullName>
    </submittedName>
</protein>
<proteinExistence type="predicted"/>
<keyword evidence="2" id="KW-1185">Reference proteome</keyword>
<reference evidence="1 2" key="2">
    <citation type="journal article" date="2013" name="PLoS ONE">
        <title>Whole genome mapping and re-organization of the nuclear and mitochondrial genomes of Babesia microti isolates.</title>
        <authorList>
            <person name="Cornillot E."/>
            <person name="Dassouli A."/>
            <person name="Garg A."/>
            <person name="Pachikara N."/>
            <person name="Randazzo S."/>
            <person name="Depoix D."/>
            <person name="Carcy B."/>
            <person name="Delbecq S."/>
            <person name="Frutos R."/>
            <person name="Silva J.C."/>
            <person name="Sutton R."/>
            <person name="Krause P.J."/>
            <person name="Mamoun C.B."/>
        </authorList>
    </citation>
    <scope>NUCLEOTIDE SEQUENCE [LARGE SCALE GENOMIC DNA]</scope>
    <source>
        <strain evidence="1 2">RI</strain>
    </source>
</reference>
<dbReference type="PANTHER" id="PTHR13547">
    <property type="match status" value="1"/>
</dbReference>
<evidence type="ECO:0000313" key="2">
    <source>
        <dbReference type="Proteomes" id="UP000002899"/>
    </source>
</evidence>
<dbReference type="EMBL" id="LN871598">
    <property type="protein sequence ID" value="CTQ40926.1"/>
    <property type="molecule type" value="Genomic_DNA"/>
</dbReference>
<dbReference type="AlphaFoldDB" id="A0A0K3ATQ6"/>
<sequence>MGIDHLITIFTYTCIAHSFITSIKFCNSFKCNPHECNYINLNDQYRPNNYSRFIARAKFSQEQSERIKKFDEAFLRSKTALSYGDSKTVFESFISQLDQVTKEDLKLIPYKLTNMASYLFMEIDKLGDCDLLEYLANKITSVGIEMTEIGFISLTGSYLRVGNLDKTIEWLNKLRDSGIVPKHRTYIRLFRELANNEQINNQALMQRLFEDMEIFKVPVSPEISAFAILTLVKRWASQMNITCTDSETDKIVDNAFIELENGIKYVLERWQRLKFSDKMLNLDTAIWLDNIFKLLKPPNSDELISRISSVESDNDCGRCSTCPIVIGCDIIEPESRFSIFTKWLQDTYRYNRTEIPSLSIFYTRLYRAHVMKKPYTYILDGANIGLHLRGKKLPFSSFQVEVVRGLLEKRGQRSLIILPKAMGFPLVYLNSKRYEQLEIDNPILSRLTHHSIILNNKLMNKVRRYAHEPILWNIYKEWCNMDVIHVCEDDCYDDNYMFLASIATLSTAEALFVEKVLSDALNIKPMDTKGLNESINDGSNPAFVVTQDTIREFCISGVSQSHLMRWKEHSLIPYQMSQCLNPNATIVNQNISGKELLNAVQQSYDEAQISNENIASSYWPTKPKVFLGHSPKYSLRITNDGNLWHFPISLERLYFNCNSRYKTRMQFVTDMAFMPFYLTTSMPELYLQKASQKQSTDWLCLNLELLNNYRNQYKKLLKENPSAIVSHLEELEMPERTRTQPFPGKRWIVASKKGLVLKDVKTDRIIDDY</sequence>
<dbReference type="Gene3D" id="3.40.50.11980">
    <property type="match status" value="1"/>
</dbReference>
<dbReference type="Proteomes" id="UP000002899">
    <property type="component" value="Chromosome III"/>
</dbReference>